<dbReference type="Pfam" id="PF01098">
    <property type="entry name" value="FTSW_RODA_SPOVE"/>
    <property type="match status" value="1"/>
</dbReference>
<sequence>MFGTGGISRLLLSAGLVLGVVGVVGLLRGSVRVAVVPATDPEAAWWRRWVAGPARALVWPLFLVWLGFWVASDTLNVVYGLTVGVAVALLVVCAVRLLRRAHGRRGDHEVSSVALAAVLAGALVLEFGLLLTVRLVVLPNPAAGFGASFARDAFVEARGAVLLPLVLLLALVAVPLALDRLSAVRRVAGPRRVVGRAAAKVAGWVPPVPVPVPAPVRWWTAVGLVFAVFFVAWFDRPDRLAFRGIAVSEYGKVAYLGLLAVVLAGFAHRFGRPGQHLRGREHLVYPVALFVAVCLGSVLRSDLGPLIGLFAATLVLMLFLVADGVRRSSPRHRGVRRWAELAVHTRWYLVALAGTVLVGVLALTVVDKATDRVEAMAHPWEYGWTNTCVEPPAGTVVAGTPDGAAVCRLPLDGAAANRRSQIAQGMAAIADGGLWGRGLPDTASGQVPLGESDLVIAVVWAKLGGVVVLLLGVLLALLATALARVAREAEQRSGARGPTAARLFAIGLAALLVVQFGYVFLATIAWVPHSGFTAPFLSRGGQSTLALGAAVVLALWSSYRLTSGADRGKTAGVPSGSWSAVPGRSAAPGRALSAPVVLVAVVCLVGGAAITAWPYRGHATDRPYCRAEQPREDPERCSTDRIAMRRTTVVLSVGGVPQYRRDRENSAWTPIGDPVISLADLGGLVQAGDRAGAVDGALGDLVDGSSGLANPLLPAGEAEPGVVELTVEPGLQRAAASALHDGDERLAGGIVVLDPVTGRVLAAATAPGPFEEPEAPNREPDAAQRTRFEQQHQPGPLTDQGIDEGRAAECRPDDEVDNRCWDWRLLPGPAPESAESRADRLRYVDRRADVALPSRSDNRALSRNYGLGSTFKVVVAAAYLRQPGKHITDRVAAPAELPVPGRAEPVKNSPRGTCERGGSGVITVADALAVSCNTAFVRLAMDLPWSLIRDTAADFGFAAVPVDAERGPAWVAGTALGVDSRVPRESSGADLANSVLGGGHVEGTPLHLAAVLGGIANGGELVQPRLVDATTQPHGRPRTEVVPEVRRVLSPEQARELTDGLAGTVEFGTADQLTRRPGHDLRVKTGTHDLHGGGDAPPGEFARQIAWLVGSVTTARGPVAFAVAVETADEARGAARARWLADAVIGAIVEGRG</sequence>
<keyword evidence="10" id="KW-1185">Reference proteome</keyword>
<feature type="transmembrane region" description="Helical" evidence="7">
    <location>
        <begin position="503"/>
        <end position="528"/>
    </location>
</feature>
<feature type="region of interest" description="Disordered" evidence="6">
    <location>
        <begin position="766"/>
        <end position="805"/>
    </location>
</feature>
<feature type="transmembrane region" description="Helical" evidence="7">
    <location>
        <begin position="77"/>
        <end position="98"/>
    </location>
</feature>
<keyword evidence="5 7" id="KW-0472">Membrane</keyword>
<evidence type="ECO:0000256" key="7">
    <source>
        <dbReference type="SAM" id="Phobius"/>
    </source>
</evidence>
<evidence type="ECO:0000256" key="4">
    <source>
        <dbReference type="ARBA" id="ARBA00022989"/>
    </source>
</evidence>
<dbReference type="PANTHER" id="PTHR30627">
    <property type="entry name" value="PEPTIDOGLYCAN D,D-TRANSPEPTIDASE"/>
    <property type="match status" value="1"/>
</dbReference>
<evidence type="ECO:0000313" key="9">
    <source>
        <dbReference type="EMBL" id="GAA0249890.1"/>
    </source>
</evidence>
<evidence type="ECO:0000256" key="5">
    <source>
        <dbReference type="ARBA" id="ARBA00023136"/>
    </source>
</evidence>
<reference evidence="10" key="1">
    <citation type="journal article" date="2019" name="Int. J. Syst. Evol. Microbiol.">
        <title>The Global Catalogue of Microorganisms (GCM) 10K type strain sequencing project: providing services to taxonomists for standard genome sequencing and annotation.</title>
        <authorList>
            <consortium name="The Broad Institute Genomics Platform"/>
            <consortium name="The Broad Institute Genome Sequencing Center for Infectious Disease"/>
            <person name="Wu L."/>
            <person name="Ma J."/>
        </authorList>
    </citation>
    <scope>NUCLEOTIDE SEQUENCE [LARGE SCALE GENOMIC DNA]</scope>
    <source>
        <strain evidence="10">JCM 3380</strain>
    </source>
</reference>
<feature type="transmembrane region" description="Helical" evidence="7">
    <location>
        <begin position="346"/>
        <end position="366"/>
    </location>
</feature>
<dbReference type="Proteomes" id="UP001500416">
    <property type="component" value="Unassembled WGS sequence"/>
</dbReference>
<feature type="transmembrane region" description="Helical" evidence="7">
    <location>
        <begin position="6"/>
        <end position="28"/>
    </location>
</feature>
<gene>
    <name evidence="9" type="ORF">GCM10010492_57510</name>
</gene>
<evidence type="ECO:0000259" key="8">
    <source>
        <dbReference type="Pfam" id="PF00905"/>
    </source>
</evidence>
<feature type="transmembrane region" description="Helical" evidence="7">
    <location>
        <begin position="540"/>
        <end position="559"/>
    </location>
</feature>
<feature type="transmembrane region" description="Helical" evidence="7">
    <location>
        <begin position="592"/>
        <end position="615"/>
    </location>
</feature>
<protein>
    <recommendedName>
        <fullName evidence="8">Penicillin-binding protein transpeptidase domain-containing protein</fullName>
    </recommendedName>
</protein>
<keyword evidence="2 7" id="KW-0812">Transmembrane</keyword>
<dbReference type="InterPro" id="IPR001460">
    <property type="entry name" value="PCN-bd_Tpept"/>
</dbReference>
<dbReference type="InterPro" id="IPR001182">
    <property type="entry name" value="FtsW/RodA"/>
</dbReference>
<comment type="subcellular location">
    <subcellularLocation>
        <location evidence="1">Membrane</location>
        <topology evidence="1">Multi-pass membrane protein</topology>
    </subcellularLocation>
</comment>
<dbReference type="PANTHER" id="PTHR30627:SF24">
    <property type="entry name" value="PENICILLIN-BINDING PROTEIN 4B"/>
    <property type="match status" value="1"/>
</dbReference>
<dbReference type="EMBL" id="BAAABU010000017">
    <property type="protein sequence ID" value="GAA0249890.1"/>
    <property type="molecule type" value="Genomic_DNA"/>
</dbReference>
<feature type="transmembrane region" description="Helical" evidence="7">
    <location>
        <begin position="454"/>
        <end position="482"/>
    </location>
</feature>
<evidence type="ECO:0000313" key="10">
    <source>
        <dbReference type="Proteomes" id="UP001500416"/>
    </source>
</evidence>
<feature type="transmembrane region" description="Helical" evidence="7">
    <location>
        <begin position="306"/>
        <end position="325"/>
    </location>
</feature>
<keyword evidence="4 7" id="KW-1133">Transmembrane helix</keyword>
<proteinExistence type="predicted"/>
<accession>A0ABP3E5I3</accession>
<feature type="compositionally biased region" description="Basic and acidic residues" evidence="6">
    <location>
        <begin position="775"/>
        <end position="790"/>
    </location>
</feature>
<dbReference type="InterPro" id="IPR012338">
    <property type="entry name" value="Beta-lactam/transpept-like"/>
</dbReference>
<evidence type="ECO:0000256" key="1">
    <source>
        <dbReference type="ARBA" id="ARBA00004141"/>
    </source>
</evidence>
<keyword evidence="3" id="KW-0133">Cell shape</keyword>
<feature type="transmembrane region" description="Helical" evidence="7">
    <location>
        <begin position="49"/>
        <end position="71"/>
    </location>
</feature>
<feature type="transmembrane region" description="Helical" evidence="7">
    <location>
        <begin position="216"/>
        <end position="234"/>
    </location>
</feature>
<evidence type="ECO:0000256" key="3">
    <source>
        <dbReference type="ARBA" id="ARBA00022960"/>
    </source>
</evidence>
<dbReference type="Gene3D" id="3.40.710.10">
    <property type="entry name" value="DD-peptidase/beta-lactamase superfamily"/>
    <property type="match status" value="2"/>
</dbReference>
<dbReference type="Pfam" id="PF00905">
    <property type="entry name" value="Transpeptidase"/>
    <property type="match status" value="1"/>
</dbReference>
<feature type="transmembrane region" description="Helical" evidence="7">
    <location>
        <begin position="254"/>
        <end position="271"/>
    </location>
</feature>
<dbReference type="SUPFAM" id="SSF56601">
    <property type="entry name" value="beta-lactamase/transpeptidase-like"/>
    <property type="match status" value="1"/>
</dbReference>
<evidence type="ECO:0000256" key="2">
    <source>
        <dbReference type="ARBA" id="ARBA00022692"/>
    </source>
</evidence>
<comment type="caution">
    <text evidence="9">The sequence shown here is derived from an EMBL/GenBank/DDBJ whole genome shotgun (WGS) entry which is preliminary data.</text>
</comment>
<organism evidence="9 10">
    <name type="scientific">Saccharothrix mutabilis subsp. mutabilis</name>
    <dbReference type="NCBI Taxonomy" id="66855"/>
    <lineage>
        <taxon>Bacteria</taxon>
        <taxon>Bacillati</taxon>
        <taxon>Actinomycetota</taxon>
        <taxon>Actinomycetes</taxon>
        <taxon>Pseudonocardiales</taxon>
        <taxon>Pseudonocardiaceae</taxon>
        <taxon>Saccharothrix</taxon>
    </lineage>
</organism>
<feature type="transmembrane region" description="Helical" evidence="7">
    <location>
        <begin position="157"/>
        <end position="178"/>
    </location>
</feature>
<feature type="domain" description="Penicillin-binding protein transpeptidase" evidence="8">
    <location>
        <begin position="856"/>
        <end position="1140"/>
    </location>
</feature>
<dbReference type="InterPro" id="IPR050515">
    <property type="entry name" value="Beta-lactam/transpept"/>
</dbReference>
<evidence type="ECO:0000256" key="6">
    <source>
        <dbReference type="SAM" id="MobiDB-lite"/>
    </source>
</evidence>
<feature type="transmembrane region" description="Helical" evidence="7">
    <location>
        <begin position="283"/>
        <end position="300"/>
    </location>
</feature>
<name>A0ABP3E5I3_9PSEU</name>
<feature type="transmembrane region" description="Helical" evidence="7">
    <location>
        <begin position="110"/>
        <end position="137"/>
    </location>
</feature>